<dbReference type="PANTHER" id="PTHR46746">
    <property type="entry name" value="KILLER CELL LECTIN-LIKE RECEPTOR SUBFAMILY F MEMBER 2"/>
    <property type="match status" value="1"/>
</dbReference>
<dbReference type="GO" id="GO:0030246">
    <property type="term" value="F:carbohydrate binding"/>
    <property type="evidence" value="ECO:0007669"/>
    <property type="project" value="UniProtKB-KW"/>
</dbReference>
<dbReference type="InterPro" id="IPR051379">
    <property type="entry name" value="C-type_Lectin_Receptor_IMM"/>
</dbReference>
<dbReference type="CDD" id="cd03593">
    <property type="entry name" value="CLECT_NK_receptors_like"/>
    <property type="match status" value="1"/>
</dbReference>
<keyword evidence="3" id="KW-0472">Membrane</keyword>
<keyword evidence="6" id="KW-1185">Reference proteome</keyword>
<dbReference type="Pfam" id="PF00059">
    <property type="entry name" value="Lectin_C"/>
    <property type="match status" value="1"/>
</dbReference>
<dbReference type="Gene3D" id="3.10.100.10">
    <property type="entry name" value="Mannose-Binding Protein A, subunit A"/>
    <property type="match status" value="1"/>
</dbReference>
<evidence type="ECO:0000256" key="3">
    <source>
        <dbReference type="SAM" id="Phobius"/>
    </source>
</evidence>
<protein>
    <recommendedName>
        <fullName evidence="4">C-type lectin domain-containing protein</fullName>
    </recommendedName>
</protein>
<dbReference type="EMBL" id="JAFJMO010000003">
    <property type="protein sequence ID" value="KAJ8281985.1"/>
    <property type="molecule type" value="Genomic_DNA"/>
</dbReference>
<evidence type="ECO:0000259" key="4">
    <source>
        <dbReference type="PROSITE" id="PS50041"/>
    </source>
</evidence>
<proteinExistence type="predicted"/>
<comment type="caution">
    <text evidence="5">The sequence shown here is derived from an EMBL/GenBank/DDBJ whole genome shotgun (WGS) entry which is preliminary data.</text>
</comment>
<evidence type="ECO:0000256" key="1">
    <source>
        <dbReference type="ARBA" id="ARBA00004167"/>
    </source>
</evidence>
<dbReference type="OrthoDB" id="6133475at2759"/>
<dbReference type="InterPro" id="IPR001304">
    <property type="entry name" value="C-type_lectin-like"/>
</dbReference>
<name>A0A9Q1I4Y5_CONCO</name>
<dbReference type="PROSITE" id="PS50041">
    <property type="entry name" value="C_TYPE_LECTIN_2"/>
    <property type="match status" value="1"/>
</dbReference>
<dbReference type="PANTHER" id="PTHR46746:SF3">
    <property type="entry name" value="C-TYPE LECTIN DOMAIN-CONTAINING PROTEIN-RELATED"/>
    <property type="match status" value="1"/>
</dbReference>
<evidence type="ECO:0000313" key="6">
    <source>
        <dbReference type="Proteomes" id="UP001152803"/>
    </source>
</evidence>
<keyword evidence="2" id="KW-0430">Lectin</keyword>
<dbReference type="InterPro" id="IPR016187">
    <property type="entry name" value="CTDL_fold"/>
</dbReference>
<dbReference type="AlphaFoldDB" id="A0A9Q1I4Y5"/>
<dbReference type="Proteomes" id="UP001152803">
    <property type="component" value="Unassembled WGS sequence"/>
</dbReference>
<reference evidence="5" key="1">
    <citation type="journal article" date="2023" name="Science">
        <title>Genome structures resolve the early diversification of teleost fishes.</title>
        <authorList>
            <person name="Parey E."/>
            <person name="Louis A."/>
            <person name="Montfort J."/>
            <person name="Bouchez O."/>
            <person name="Roques C."/>
            <person name="Iampietro C."/>
            <person name="Lluch J."/>
            <person name="Castinel A."/>
            <person name="Donnadieu C."/>
            <person name="Desvignes T."/>
            <person name="Floi Bucao C."/>
            <person name="Jouanno E."/>
            <person name="Wen M."/>
            <person name="Mejri S."/>
            <person name="Dirks R."/>
            <person name="Jansen H."/>
            <person name="Henkel C."/>
            <person name="Chen W.J."/>
            <person name="Zahm M."/>
            <person name="Cabau C."/>
            <person name="Klopp C."/>
            <person name="Thompson A.W."/>
            <person name="Robinson-Rechavi M."/>
            <person name="Braasch I."/>
            <person name="Lecointre G."/>
            <person name="Bobe J."/>
            <person name="Postlethwait J.H."/>
            <person name="Berthelot C."/>
            <person name="Roest Crollius H."/>
            <person name="Guiguen Y."/>
        </authorList>
    </citation>
    <scope>NUCLEOTIDE SEQUENCE</scope>
    <source>
        <strain evidence="5">Concon-B</strain>
    </source>
</reference>
<feature type="transmembrane region" description="Helical" evidence="3">
    <location>
        <begin position="31"/>
        <end position="54"/>
    </location>
</feature>
<sequence length="249" mass="27907">MDPLSSCPENHDGIHVPAVRDGRDDARRLWLLWRVAILLLSLVLAEGLLLALVFSSVLPLAAPGLEQTAGEAEEATGPMSQCQADLHSMSLLLLTISRDHRCHLCPEGWRWSWGSCYFFSVGLEDDRNWNESMEFCEKHNASLAVIEDHREMKFIQVEMRTDQQMEFLWVGLTDHEVEGHWVWQNGKPHQDKSLSEVQWNSEHRDCADVRGDGSLFAAGCDAYGAWVCEKPAEWGPSGPLFSSSGSCVA</sequence>
<gene>
    <name evidence="5" type="ORF">COCON_G00045040</name>
</gene>
<comment type="subcellular location">
    <subcellularLocation>
        <location evidence="1">Membrane</location>
        <topology evidence="1">Single-pass membrane protein</topology>
    </subcellularLocation>
</comment>
<accession>A0A9Q1I4Y5</accession>
<organism evidence="5 6">
    <name type="scientific">Conger conger</name>
    <name type="common">Conger eel</name>
    <name type="synonym">Muraena conger</name>
    <dbReference type="NCBI Taxonomy" id="82655"/>
    <lineage>
        <taxon>Eukaryota</taxon>
        <taxon>Metazoa</taxon>
        <taxon>Chordata</taxon>
        <taxon>Craniata</taxon>
        <taxon>Vertebrata</taxon>
        <taxon>Euteleostomi</taxon>
        <taxon>Actinopterygii</taxon>
        <taxon>Neopterygii</taxon>
        <taxon>Teleostei</taxon>
        <taxon>Anguilliformes</taxon>
        <taxon>Congridae</taxon>
        <taxon>Conger</taxon>
    </lineage>
</organism>
<evidence type="ECO:0000313" key="5">
    <source>
        <dbReference type="EMBL" id="KAJ8281985.1"/>
    </source>
</evidence>
<dbReference type="InterPro" id="IPR033992">
    <property type="entry name" value="NKR-like_CTLD"/>
</dbReference>
<keyword evidence="3" id="KW-0812">Transmembrane</keyword>
<dbReference type="InterPro" id="IPR016186">
    <property type="entry name" value="C-type_lectin-like/link_sf"/>
</dbReference>
<dbReference type="SUPFAM" id="SSF56436">
    <property type="entry name" value="C-type lectin-like"/>
    <property type="match status" value="1"/>
</dbReference>
<feature type="domain" description="C-type lectin" evidence="4">
    <location>
        <begin position="112"/>
        <end position="229"/>
    </location>
</feature>
<evidence type="ECO:0000256" key="2">
    <source>
        <dbReference type="ARBA" id="ARBA00022734"/>
    </source>
</evidence>
<dbReference type="GO" id="GO:0005886">
    <property type="term" value="C:plasma membrane"/>
    <property type="evidence" value="ECO:0007669"/>
    <property type="project" value="TreeGrafter"/>
</dbReference>
<keyword evidence="3" id="KW-1133">Transmembrane helix</keyword>
<dbReference type="SMART" id="SM00034">
    <property type="entry name" value="CLECT"/>
    <property type="match status" value="1"/>
</dbReference>